<name>A0A2P2QFY7_RHIMU</name>
<proteinExistence type="predicted"/>
<accession>A0A2P2QFY7</accession>
<organism evidence="2">
    <name type="scientific">Rhizophora mucronata</name>
    <name type="common">Asiatic mangrove</name>
    <dbReference type="NCBI Taxonomy" id="61149"/>
    <lineage>
        <taxon>Eukaryota</taxon>
        <taxon>Viridiplantae</taxon>
        <taxon>Streptophyta</taxon>
        <taxon>Embryophyta</taxon>
        <taxon>Tracheophyta</taxon>
        <taxon>Spermatophyta</taxon>
        <taxon>Magnoliopsida</taxon>
        <taxon>eudicotyledons</taxon>
        <taxon>Gunneridae</taxon>
        <taxon>Pentapetalae</taxon>
        <taxon>rosids</taxon>
        <taxon>fabids</taxon>
        <taxon>Malpighiales</taxon>
        <taxon>Rhizophoraceae</taxon>
        <taxon>Rhizophora</taxon>
    </lineage>
</organism>
<sequence length="47" mass="5178">MILLGSYLECVNGKCVLLEHDGPIGSDNNKSQQESDLNNEPLTLEVF</sequence>
<feature type="compositionally biased region" description="Polar residues" evidence="1">
    <location>
        <begin position="26"/>
        <end position="41"/>
    </location>
</feature>
<dbReference type="AlphaFoldDB" id="A0A2P2QFY7"/>
<feature type="region of interest" description="Disordered" evidence="1">
    <location>
        <begin position="24"/>
        <end position="47"/>
    </location>
</feature>
<evidence type="ECO:0000313" key="2">
    <source>
        <dbReference type="EMBL" id="MBX65911.1"/>
    </source>
</evidence>
<reference evidence="2" key="1">
    <citation type="submission" date="2018-02" db="EMBL/GenBank/DDBJ databases">
        <title>Rhizophora mucronata_Transcriptome.</title>
        <authorList>
            <person name="Meera S.P."/>
            <person name="Sreeshan A."/>
            <person name="Augustine A."/>
        </authorList>
    </citation>
    <scope>NUCLEOTIDE SEQUENCE</scope>
    <source>
        <tissue evidence="2">Leaf</tissue>
    </source>
</reference>
<evidence type="ECO:0000256" key="1">
    <source>
        <dbReference type="SAM" id="MobiDB-lite"/>
    </source>
</evidence>
<dbReference type="EMBL" id="GGEC01085427">
    <property type="protein sequence ID" value="MBX65911.1"/>
    <property type="molecule type" value="Transcribed_RNA"/>
</dbReference>
<protein>
    <submittedName>
        <fullName evidence="2">Uncharacterized protein</fullName>
    </submittedName>
</protein>